<evidence type="ECO:0000256" key="1">
    <source>
        <dbReference type="SAM" id="MobiDB-lite"/>
    </source>
</evidence>
<proteinExistence type="predicted"/>
<dbReference type="Proteomes" id="UP001190700">
    <property type="component" value="Unassembled WGS sequence"/>
</dbReference>
<evidence type="ECO:0000313" key="3">
    <source>
        <dbReference type="Proteomes" id="UP001190700"/>
    </source>
</evidence>
<feature type="compositionally biased region" description="Basic and acidic residues" evidence="1">
    <location>
        <begin position="73"/>
        <end position="84"/>
    </location>
</feature>
<evidence type="ECO:0000313" key="2">
    <source>
        <dbReference type="EMBL" id="KAK3259716.1"/>
    </source>
</evidence>
<gene>
    <name evidence="2" type="ORF">CYMTET_31297</name>
</gene>
<feature type="compositionally biased region" description="Low complexity" evidence="1">
    <location>
        <begin position="97"/>
        <end position="113"/>
    </location>
</feature>
<accession>A0AAE0FI72</accession>
<protein>
    <submittedName>
        <fullName evidence="2">Uncharacterized protein</fullName>
    </submittedName>
</protein>
<keyword evidence="3" id="KW-1185">Reference proteome</keyword>
<organism evidence="2 3">
    <name type="scientific">Cymbomonas tetramitiformis</name>
    <dbReference type="NCBI Taxonomy" id="36881"/>
    <lineage>
        <taxon>Eukaryota</taxon>
        <taxon>Viridiplantae</taxon>
        <taxon>Chlorophyta</taxon>
        <taxon>Pyramimonadophyceae</taxon>
        <taxon>Pyramimonadales</taxon>
        <taxon>Pyramimonadaceae</taxon>
        <taxon>Cymbomonas</taxon>
    </lineage>
</organism>
<feature type="region of interest" description="Disordered" evidence="1">
    <location>
        <begin position="1"/>
        <end position="132"/>
    </location>
</feature>
<name>A0AAE0FI72_9CHLO</name>
<feature type="non-terminal residue" evidence="2">
    <location>
        <position position="1"/>
    </location>
</feature>
<comment type="caution">
    <text evidence="2">The sequence shown here is derived from an EMBL/GenBank/DDBJ whole genome shotgun (WGS) entry which is preliminary data.</text>
</comment>
<dbReference type="EMBL" id="LGRX02018513">
    <property type="protein sequence ID" value="KAK3259716.1"/>
    <property type="molecule type" value="Genomic_DNA"/>
</dbReference>
<reference evidence="2 3" key="1">
    <citation type="journal article" date="2015" name="Genome Biol. Evol.">
        <title>Comparative Genomics of a Bacterivorous Green Alga Reveals Evolutionary Causalities and Consequences of Phago-Mixotrophic Mode of Nutrition.</title>
        <authorList>
            <person name="Burns J.A."/>
            <person name="Paasch A."/>
            <person name="Narechania A."/>
            <person name="Kim E."/>
        </authorList>
    </citation>
    <scope>NUCLEOTIDE SEQUENCE [LARGE SCALE GENOMIC DNA]</scope>
    <source>
        <strain evidence="2 3">PLY_AMNH</strain>
    </source>
</reference>
<sequence>GMPHPAYPGDPGNSPVLQEMEPLPSGMTLPPSGMPYHPSYPMPPQAALMEVDMDLPEPASTEQLAVDDVDDVDPPHNADSDHFSPPRTPCRANPVHSSPTASSSSSMPALPSPCQHWWNRVSGGSERSQTCK</sequence>
<dbReference type="AlphaFoldDB" id="A0AAE0FI72"/>